<gene>
    <name evidence="1" type="ORF">PSS4_v1_870036</name>
    <name evidence="2" type="ORF">RUN1744_v1_160034</name>
    <name evidence="3" type="ORF">RUN1985_v1_620056</name>
    <name evidence="4" type="ORF">TD1301_v1_190056</name>
    <name evidence="5" type="ORF">TF3108_v1_140035</name>
</gene>
<dbReference type="EMBL" id="LN899826">
    <property type="protein sequence ID" value="CUV38540.1"/>
    <property type="molecule type" value="Genomic_DNA"/>
</dbReference>
<dbReference type="EMBL" id="LN899823">
    <property type="protein sequence ID" value="CUV22343.1"/>
    <property type="molecule type" value="Genomic_DNA"/>
</dbReference>
<sequence length="280" mass="29385">MLLVALPSRVPPKASAVPDPAPTVAPTRAVVLAKAVSACFTSNRREAMPNGTERTKPTVVWASRSRLAPLASTAATVAGVSPIAWSRSARCWIRISNCASLVPSKCGLKISRNWSAIGIQWGMSMPRPVCPGSAVCGGEPPGGEFDSMDPIDCARMEAAAENHWLTSLLLRSDWPLSSALGDAGDVGEWWDAISIADSCALAGCRWLPMESRPDSVRDDCEDRVRKADSSAEGARPDGVCAGAGVEPVASCGCVGTDATPLARSREVRSMIRIPFAVGQA</sequence>
<evidence type="ECO:0000313" key="1">
    <source>
        <dbReference type="EMBL" id="CUV19017.1"/>
    </source>
</evidence>
<organism evidence="1">
    <name type="scientific">Ralstonia solanacearum</name>
    <name type="common">Pseudomonas solanacearum</name>
    <dbReference type="NCBI Taxonomy" id="305"/>
    <lineage>
        <taxon>Bacteria</taxon>
        <taxon>Pseudomonadati</taxon>
        <taxon>Pseudomonadota</taxon>
        <taxon>Betaproteobacteria</taxon>
        <taxon>Burkholderiales</taxon>
        <taxon>Burkholderiaceae</taxon>
        <taxon>Ralstonia</taxon>
        <taxon>Ralstonia solanacearum species complex</taxon>
    </lineage>
</organism>
<name>A0A0S4U9W8_RALSL</name>
<dbReference type="AlphaFoldDB" id="A0A0S4U9W8"/>
<evidence type="ECO:0000313" key="2">
    <source>
        <dbReference type="EMBL" id="CUV22343.1"/>
    </source>
</evidence>
<evidence type="ECO:0000313" key="5">
    <source>
        <dbReference type="EMBL" id="CUV38540.1"/>
    </source>
</evidence>
<evidence type="ECO:0000313" key="3">
    <source>
        <dbReference type="EMBL" id="CUV30268.1"/>
    </source>
</evidence>
<reference evidence="1" key="1">
    <citation type="submission" date="2015-10" db="EMBL/GenBank/DDBJ databases">
        <authorList>
            <person name="Gilbert D.G."/>
        </authorList>
    </citation>
    <scope>NUCLEOTIDE SEQUENCE</scope>
    <source>
        <strain evidence="1">Phyl III-seqv23</strain>
    </source>
</reference>
<dbReference type="EMBL" id="LN899825">
    <property type="protein sequence ID" value="CUV32812.1"/>
    <property type="molecule type" value="Genomic_DNA"/>
</dbReference>
<evidence type="ECO:0000313" key="4">
    <source>
        <dbReference type="EMBL" id="CUV32812.1"/>
    </source>
</evidence>
<protein>
    <submittedName>
        <fullName evidence="1">Uncharacterized protein</fullName>
    </submittedName>
</protein>
<dbReference type="EMBL" id="LN899824">
    <property type="protein sequence ID" value="CUV30268.1"/>
    <property type="molecule type" value="Genomic_DNA"/>
</dbReference>
<dbReference type="EMBL" id="LN899821">
    <property type="protein sequence ID" value="CUV19017.1"/>
    <property type="molecule type" value="Genomic_DNA"/>
</dbReference>
<proteinExistence type="predicted"/>
<accession>A0A0S4U9W8</accession>